<reference evidence="3" key="2">
    <citation type="submission" date="2012-11" db="EMBL/GenBank/DDBJ databases">
        <authorList>
            <person name="Kuo A."/>
            <person name="Curtis B.A."/>
            <person name="Tanifuji G."/>
            <person name="Burki F."/>
            <person name="Gruber A."/>
            <person name="Irimia M."/>
            <person name="Maruyama S."/>
            <person name="Arias M.C."/>
            <person name="Ball S.G."/>
            <person name="Gile G.H."/>
            <person name="Hirakawa Y."/>
            <person name="Hopkins J.F."/>
            <person name="Rensing S.A."/>
            <person name="Schmutz J."/>
            <person name="Symeonidi A."/>
            <person name="Elias M."/>
            <person name="Eveleigh R.J."/>
            <person name="Herman E.K."/>
            <person name="Klute M.J."/>
            <person name="Nakayama T."/>
            <person name="Obornik M."/>
            <person name="Reyes-Prieto A."/>
            <person name="Armbrust E.V."/>
            <person name="Aves S.J."/>
            <person name="Beiko R.G."/>
            <person name="Coutinho P."/>
            <person name="Dacks J.B."/>
            <person name="Durnford D.G."/>
            <person name="Fast N.M."/>
            <person name="Green B.R."/>
            <person name="Grisdale C."/>
            <person name="Hempe F."/>
            <person name="Henrissat B."/>
            <person name="Hoppner M.P."/>
            <person name="Ishida K.-I."/>
            <person name="Kim E."/>
            <person name="Koreny L."/>
            <person name="Kroth P.G."/>
            <person name="Liu Y."/>
            <person name="Malik S.-B."/>
            <person name="Maier U.G."/>
            <person name="McRose D."/>
            <person name="Mock T."/>
            <person name="Neilson J.A."/>
            <person name="Onodera N.T."/>
            <person name="Poole A.M."/>
            <person name="Pritham E.J."/>
            <person name="Richards T.A."/>
            <person name="Rocap G."/>
            <person name="Roy S.W."/>
            <person name="Sarai C."/>
            <person name="Schaack S."/>
            <person name="Shirato S."/>
            <person name="Slamovits C.H."/>
            <person name="Spencer D.F."/>
            <person name="Suzuki S."/>
            <person name="Worden A.Z."/>
            <person name="Zauner S."/>
            <person name="Barry K."/>
            <person name="Bell C."/>
            <person name="Bharti A.K."/>
            <person name="Crow J.A."/>
            <person name="Grimwood J."/>
            <person name="Kramer R."/>
            <person name="Lindquist E."/>
            <person name="Lucas S."/>
            <person name="Salamov A."/>
            <person name="McFadden G.I."/>
            <person name="Lane C.E."/>
            <person name="Keeling P.J."/>
            <person name="Gray M.W."/>
            <person name="Grigoriev I.V."/>
            <person name="Archibald J.M."/>
        </authorList>
    </citation>
    <scope>NUCLEOTIDE SEQUENCE</scope>
    <source>
        <strain evidence="3">CCMP2712</strain>
    </source>
</reference>
<dbReference type="KEGG" id="gtt:GUITHDRAFT_151833"/>
<dbReference type="RefSeq" id="XP_005835217.1">
    <property type="nucleotide sequence ID" value="XM_005835160.1"/>
</dbReference>
<dbReference type="EMBL" id="JH992986">
    <property type="protein sequence ID" value="EKX48237.1"/>
    <property type="molecule type" value="Genomic_DNA"/>
</dbReference>
<dbReference type="GeneID" id="17305064"/>
<reference evidence="1 3" key="1">
    <citation type="journal article" date="2012" name="Nature">
        <title>Algal genomes reveal evolutionary mosaicism and the fate of nucleomorphs.</title>
        <authorList>
            <consortium name="DOE Joint Genome Institute"/>
            <person name="Curtis B.A."/>
            <person name="Tanifuji G."/>
            <person name="Burki F."/>
            <person name="Gruber A."/>
            <person name="Irimia M."/>
            <person name="Maruyama S."/>
            <person name="Arias M.C."/>
            <person name="Ball S.G."/>
            <person name="Gile G.H."/>
            <person name="Hirakawa Y."/>
            <person name="Hopkins J.F."/>
            <person name="Kuo A."/>
            <person name="Rensing S.A."/>
            <person name="Schmutz J."/>
            <person name="Symeonidi A."/>
            <person name="Elias M."/>
            <person name="Eveleigh R.J."/>
            <person name="Herman E.K."/>
            <person name="Klute M.J."/>
            <person name="Nakayama T."/>
            <person name="Obornik M."/>
            <person name="Reyes-Prieto A."/>
            <person name="Armbrust E.V."/>
            <person name="Aves S.J."/>
            <person name="Beiko R.G."/>
            <person name="Coutinho P."/>
            <person name="Dacks J.B."/>
            <person name="Durnford D.G."/>
            <person name="Fast N.M."/>
            <person name="Green B.R."/>
            <person name="Grisdale C.J."/>
            <person name="Hempel F."/>
            <person name="Henrissat B."/>
            <person name="Hoppner M.P."/>
            <person name="Ishida K."/>
            <person name="Kim E."/>
            <person name="Koreny L."/>
            <person name="Kroth P.G."/>
            <person name="Liu Y."/>
            <person name="Malik S.B."/>
            <person name="Maier U.G."/>
            <person name="McRose D."/>
            <person name="Mock T."/>
            <person name="Neilson J.A."/>
            <person name="Onodera N.T."/>
            <person name="Poole A.M."/>
            <person name="Pritham E.J."/>
            <person name="Richards T.A."/>
            <person name="Rocap G."/>
            <person name="Roy S.W."/>
            <person name="Sarai C."/>
            <person name="Schaack S."/>
            <person name="Shirato S."/>
            <person name="Slamovits C.H."/>
            <person name="Spencer D.F."/>
            <person name="Suzuki S."/>
            <person name="Worden A.Z."/>
            <person name="Zauner S."/>
            <person name="Barry K."/>
            <person name="Bell C."/>
            <person name="Bharti A.K."/>
            <person name="Crow J.A."/>
            <person name="Grimwood J."/>
            <person name="Kramer R."/>
            <person name="Lindquist E."/>
            <person name="Lucas S."/>
            <person name="Salamov A."/>
            <person name="McFadden G.I."/>
            <person name="Lane C.E."/>
            <person name="Keeling P.J."/>
            <person name="Gray M.W."/>
            <person name="Grigoriev I.V."/>
            <person name="Archibald J.M."/>
        </authorList>
    </citation>
    <scope>NUCLEOTIDE SEQUENCE</scope>
    <source>
        <strain evidence="1 3">CCMP2712</strain>
    </source>
</reference>
<gene>
    <name evidence="1" type="ORF">GUITHDRAFT_151833</name>
</gene>
<dbReference type="PaxDb" id="55529-EKX48237"/>
<proteinExistence type="predicted"/>
<reference evidence="2" key="3">
    <citation type="submission" date="2016-03" db="UniProtKB">
        <authorList>
            <consortium name="EnsemblProtists"/>
        </authorList>
    </citation>
    <scope>IDENTIFICATION</scope>
</reference>
<dbReference type="AlphaFoldDB" id="L1JIU7"/>
<evidence type="ECO:0000313" key="2">
    <source>
        <dbReference type="EnsemblProtists" id="EKX48237"/>
    </source>
</evidence>
<sequence>MPASLHSSSLEQELNDMVRGDKYWSADVVKADKKDEMKSKKSPKAKVLQLLTCRQFRTDWKSPLRRRPA</sequence>
<dbReference type="Proteomes" id="UP000011087">
    <property type="component" value="Unassembled WGS sequence"/>
</dbReference>
<organism evidence="1">
    <name type="scientific">Guillardia theta (strain CCMP2712)</name>
    <name type="common">Cryptophyte</name>
    <dbReference type="NCBI Taxonomy" id="905079"/>
    <lineage>
        <taxon>Eukaryota</taxon>
        <taxon>Cryptophyceae</taxon>
        <taxon>Pyrenomonadales</taxon>
        <taxon>Geminigeraceae</taxon>
        <taxon>Guillardia</taxon>
    </lineage>
</organism>
<accession>L1JIU7</accession>
<keyword evidence="3" id="KW-1185">Reference proteome</keyword>
<dbReference type="EnsemblProtists" id="EKX48237">
    <property type="protein sequence ID" value="EKX48237"/>
    <property type="gene ID" value="GUITHDRAFT_151833"/>
</dbReference>
<evidence type="ECO:0000313" key="1">
    <source>
        <dbReference type="EMBL" id="EKX48237.1"/>
    </source>
</evidence>
<evidence type="ECO:0000313" key="3">
    <source>
        <dbReference type="Proteomes" id="UP000011087"/>
    </source>
</evidence>
<protein>
    <submittedName>
        <fullName evidence="1 2">Uncharacterized protein</fullName>
    </submittedName>
</protein>
<name>L1JIU7_GUITC</name>
<dbReference type="HOGENOM" id="CLU_2781283_0_0_1"/>